<name>A0A0N1HX62_LEPSE</name>
<dbReference type="Proteomes" id="UP000038009">
    <property type="component" value="Unassembled WGS sequence"/>
</dbReference>
<reference evidence="1 2" key="1">
    <citation type="journal article" date="2015" name="PLoS Pathog.">
        <title>Leptomonas seymouri: Adaptations to the Dixenous Life Cycle Analyzed by Genome Sequencing, Transcriptome Profiling and Co-infection with Leishmania donovani.</title>
        <authorList>
            <person name="Kraeva N."/>
            <person name="Butenko A."/>
            <person name="Hlavacova J."/>
            <person name="Kostygov A."/>
            <person name="Myskova J."/>
            <person name="Grybchuk D."/>
            <person name="Lestinova T."/>
            <person name="Votypka J."/>
            <person name="Volf P."/>
            <person name="Opperdoes F."/>
            <person name="Flegontov P."/>
            <person name="Lukes J."/>
            <person name="Yurchenko V."/>
        </authorList>
    </citation>
    <scope>NUCLEOTIDE SEQUENCE [LARGE SCALE GENOMIC DNA]</scope>
    <source>
        <strain evidence="1 2">ATCC 30220</strain>
    </source>
</reference>
<dbReference type="VEuPathDB" id="TriTrypDB:Lsey_0170_0160"/>
<protein>
    <submittedName>
        <fullName evidence="1">Uncharacterized protein</fullName>
    </submittedName>
</protein>
<accession>A0A0N1HX62</accession>
<sequence>MRRSVFYMGRSFTQRHLNAARSPLASGFVRPNVFSSTSQSLVASPLCGAACVGAGGVAGANGALVASPDAVLSQLLTTILAQGKSLSVLANLVCIQNISTCVFACERVLVGFMNCAQRISVWCCVNH</sequence>
<comment type="caution">
    <text evidence="1">The sequence shown here is derived from an EMBL/GenBank/DDBJ whole genome shotgun (WGS) entry which is preliminary data.</text>
</comment>
<organism evidence="1 2">
    <name type="scientific">Leptomonas seymouri</name>
    <dbReference type="NCBI Taxonomy" id="5684"/>
    <lineage>
        <taxon>Eukaryota</taxon>
        <taxon>Discoba</taxon>
        <taxon>Euglenozoa</taxon>
        <taxon>Kinetoplastea</taxon>
        <taxon>Metakinetoplastina</taxon>
        <taxon>Trypanosomatida</taxon>
        <taxon>Trypanosomatidae</taxon>
        <taxon>Leishmaniinae</taxon>
        <taxon>Leptomonas</taxon>
    </lineage>
</organism>
<evidence type="ECO:0000313" key="1">
    <source>
        <dbReference type="EMBL" id="KPI85732.1"/>
    </source>
</evidence>
<gene>
    <name evidence="1" type="ORF">ABL78_5219</name>
</gene>
<dbReference type="OMA" id="PLCGIGC"/>
<dbReference type="EMBL" id="LJSK01000170">
    <property type="protein sequence ID" value="KPI85732.1"/>
    <property type="molecule type" value="Genomic_DNA"/>
</dbReference>
<keyword evidence="2" id="KW-1185">Reference proteome</keyword>
<dbReference type="OrthoDB" id="277602at2759"/>
<dbReference type="AlphaFoldDB" id="A0A0N1HX62"/>
<proteinExistence type="predicted"/>
<evidence type="ECO:0000313" key="2">
    <source>
        <dbReference type="Proteomes" id="UP000038009"/>
    </source>
</evidence>